<feature type="domain" description="AB hydrolase-1" evidence="1">
    <location>
        <begin position="16"/>
        <end position="229"/>
    </location>
</feature>
<accession>A0A0D2LJ91</accession>
<dbReference type="InterPro" id="IPR000073">
    <property type="entry name" value="AB_hydrolase_1"/>
</dbReference>
<dbReference type="Pfam" id="PF12697">
    <property type="entry name" value="Abhydrolase_6"/>
    <property type="match status" value="1"/>
</dbReference>
<dbReference type="KEGG" id="mng:MNEG_15913"/>
<dbReference type="Gene3D" id="3.40.50.1820">
    <property type="entry name" value="alpha/beta hydrolase"/>
    <property type="match status" value="1"/>
</dbReference>
<name>A0A0D2LJ91_9CHLO</name>
<evidence type="ECO:0000313" key="3">
    <source>
        <dbReference type="Proteomes" id="UP000054498"/>
    </source>
</evidence>
<dbReference type="AlphaFoldDB" id="A0A0D2LJ91"/>
<dbReference type="GeneID" id="25733621"/>
<organism evidence="2 3">
    <name type="scientific">Monoraphidium neglectum</name>
    <dbReference type="NCBI Taxonomy" id="145388"/>
    <lineage>
        <taxon>Eukaryota</taxon>
        <taxon>Viridiplantae</taxon>
        <taxon>Chlorophyta</taxon>
        <taxon>core chlorophytes</taxon>
        <taxon>Chlorophyceae</taxon>
        <taxon>CS clade</taxon>
        <taxon>Sphaeropleales</taxon>
        <taxon>Selenastraceae</taxon>
        <taxon>Monoraphidium</taxon>
    </lineage>
</organism>
<dbReference type="EMBL" id="KK106005">
    <property type="protein sequence ID" value="KIY92049.1"/>
    <property type="molecule type" value="Genomic_DNA"/>
</dbReference>
<protein>
    <recommendedName>
        <fullName evidence="1">AB hydrolase-1 domain-containing protein</fullName>
    </recommendedName>
</protein>
<evidence type="ECO:0000259" key="1">
    <source>
        <dbReference type="Pfam" id="PF12697"/>
    </source>
</evidence>
<gene>
    <name evidence="2" type="ORF">MNEG_15913</name>
</gene>
<evidence type="ECO:0000313" key="2">
    <source>
        <dbReference type="EMBL" id="KIY92049.1"/>
    </source>
</evidence>
<sequence>MGASANDTGRGNAPLTIPLMAKSTADLIRALKIGTPDVYGWSLGGAVVTAMAALHGSSFRYGVIINGFAGGRGSYMMPGQSVEPFLAVKGDVNKYLDLLFPTGADDPGACALFATWNSFYSSNFSKLAAPISEKARGPSFGTPPRRARGRGLCRAVREQYAAVERFFADDSVLAALPSVRNRLLVFAGTQDRLVPVRNAAVIAGPVPGSWSLRFAREGHGLPFSSPRAVI</sequence>
<dbReference type="RefSeq" id="XP_013891069.1">
    <property type="nucleotide sequence ID" value="XM_014035615.1"/>
</dbReference>
<dbReference type="OrthoDB" id="8119704at2759"/>
<dbReference type="STRING" id="145388.A0A0D2LJ91"/>
<reference evidence="2 3" key="1">
    <citation type="journal article" date="2013" name="BMC Genomics">
        <title>Reconstruction of the lipid metabolism for the microalga Monoraphidium neglectum from its genome sequence reveals characteristics suitable for biofuel production.</title>
        <authorList>
            <person name="Bogen C."/>
            <person name="Al-Dilaimi A."/>
            <person name="Albersmeier A."/>
            <person name="Wichmann J."/>
            <person name="Grundmann M."/>
            <person name="Rupp O."/>
            <person name="Lauersen K.J."/>
            <person name="Blifernez-Klassen O."/>
            <person name="Kalinowski J."/>
            <person name="Goesmann A."/>
            <person name="Mussgnug J.H."/>
            <person name="Kruse O."/>
        </authorList>
    </citation>
    <scope>NUCLEOTIDE SEQUENCE [LARGE SCALE GENOMIC DNA]</scope>
    <source>
        <strain evidence="2 3">SAG 48.87</strain>
    </source>
</reference>
<dbReference type="SUPFAM" id="SSF53474">
    <property type="entry name" value="alpha/beta-Hydrolases"/>
    <property type="match status" value="1"/>
</dbReference>
<proteinExistence type="predicted"/>
<keyword evidence="3" id="KW-1185">Reference proteome</keyword>
<dbReference type="InterPro" id="IPR029058">
    <property type="entry name" value="AB_hydrolase_fold"/>
</dbReference>
<dbReference type="Proteomes" id="UP000054498">
    <property type="component" value="Unassembled WGS sequence"/>
</dbReference>